<feature type="compositionally biased region" description="Polar residues" evidence="1">
    <location>
        <begin position="112"/>
        <end position="124"/>
    </location>
</feature>
<reference evidence="2" key="1">
    <citation type="journal article" date="2020" name="Stud. Mycol.">
        <title>101 Dothideomycetes genomes: a test case for predicting lifestyles and emergence of pathogens.</title>
        <authorList>
            <person name="Haridas S."/>
            <person name="Albert R."/>
            <person name="Binder M."/>
            <person name="Bloem J."/>
            <person name="Labutti K."/>
            <person name="Salamov A."/>
            <person name="Andreopoulos B."/>
            <person name="Baker S."/>
            <person name="Barry K."/>
            <person name="Bills G."/>
            <person name="Bluhm B."/>
            <person name="Cannon C."/>
            <person name="Castanera R."/>
            <person name="Culley D."/>
            <person name="Daum C."/>
            <person name="Ezra D."/>
            <person name="Gonzalez J."/>
            <person name="Henrissat B."/>
            <person name="Kuo A."/>
            <person name="Liang C."/>
            <person name="Lipzen A."/>
            <person name="Lutzoni F."/>
            <person name="Magnuson J."/>
            <person name="Mondo S."/>
            <person name="Nolan M."/>
            <person name="Ohm R."/>
            <person name="Pangilinan J."/>
            <person name="Park H.-J."/>
            <person name="Ramirez L."/>
            <person name="Alfaro M."/>
            <person name="Sun H."/>
            <person name="Tritt A."/>
            <person name="Yoshinaga Y."/>
            <person name="Zwiers L.-H."/>
            <person name="Turgeon B."/>
            <person name="Goodwin S."/>
            <person name="Spatafora J."/>
            <person name="Crous P."/>
            <person name="Grigoriev I."/>
        </authorList>
    </citation>
    <scope>NUCLEOTIDE SEQUENCE</scope>
    <source>
        <strain evidence="2">CBS 121739</strain>
    </source>
</reference>
<evidence type="ECO:0000256" key="1">
    <source>
        <dbReference type="SAM" id="MobiDB-lite"/>
    </source>
</evidence>
<dbReference type="GeneID" id="54489755"/>
<keyword evidence="3" id="KW-1185">Reference proteome</keyword>
<protein>
    <recommendedName>
        <fullName evidence="4">Myb-like domain-containing protein</fullName>
    </recommendedName>
</protein>
<dbReference type="Proteomes" id="UP000799437">
    <property type="component" value="Unassembled WGS sequence"/>
</dbReference>
<dbReference type="AlphaFoldDB" id="A0A6A6VZA4"/>
<accession>A0A6A6VZA4</accession>
<gene>
    <name evidence="2" type="ORF">EJ05DRAFT_518577</name>
</gene>
<dbReference type="RefSeq" id="XP_033598433.1">
    <property type="nucleotide sequence ID" value="XM_033748701.1"/>
</dbReference>
<feature type="compositionally biased region" description="Basic and acidic residues" evidence="1">
    <location>
        <begin position="165"/>
        <end position="175"/>
    </location>
</feature>
<name>A0A6A6VZA4_9PEZI</name>
<evidence type="ECO:0008006" key="4">
    <source>
        <dbReference type="Google" id="ProtNLM"/>
    </source>
</evidence>
<feature type="compositionally biased region" description="Polar residues" evidence="1">
    <location>
        <begin position="1"/>
        <end position="10"/>
    </location>
</feature>
<feature type="region of interest" description="Disordered" evidence="1">
    <location>
        <begin position="94"/>
        <end position="175"/>
    </location>
</feature>
<evidence type="ECO:0000313" key="2">
    <source>
        <dbReference type="EMBL" id="KAF2755982.1"/>
    </source>
</evidence>
<feature type="compositionally biased region" description="Polar residues" evidence="1">
    <location>
        <begin position="142"/>
        <end position="158"/>
    </location>
</feature>
<feature type="compositionally biased region" description="Low complexity" evidence="1">
    <location>
        <begin position="99"/>
        <end position="110"/>
    </location>
</feature>
<proteinExistence type="predicted"/>
<dbReference type="EMBL" id="ML996576">
    <property type="protein sequence ID" value="KAF2755982.1"/>
    <property type="molecule type" value="Genomic_DNA"/>
</dbReference>
<organism evidence="2 3">
    <name type="scientific">Pseudovirgaria hyperparasitica</name>
    <dbReference type="NCBI Taxonomy" id="470096"/>
    <lineage>
        <taxon>Eukaryota</taxon>
        <taxon>Fungi</taxon>
        <taxon>Dikarya</taxon>
        <taxon>Ascomycota</taxon>
        <taxon>Pezizomycotina</taxon>
        <taxon>Dothideomycetes</taxon>
        <taxon>Dothideomycetes incertae sedis</taxon>
        <taxon>Acrospermales</taxon>
        <taxon>Acrospermaceae</taxon>
        <taxon>Pseudovirgaria</taxon>
    </lineage>
</organism>
<sequence>MDQIQWTQPPSDLPSIVDSPLSHDSRWPCDIANSSQNTQPGPWNECYYPVPLSSADITASSQLACSSSVSLDPTFAQSNIFNTMSSNMAQYPYIRGQESPTPTTSDQDSSYQEHLQSMTSQPHFTPSHARRHNSYPEFDHASTFSSSRSNPFPSGASATSLSGHGSEEEGGTTKEQEERLLLELKDEQNQSWKKIADIFRSQCNKDYSVPALQMRYRRLRQRRLLDFNDADQAALMAAYDYWETKRWEIISEKMAEFGATDSWTPKACSAAWLRLKNREHSMNSQGQLNTQLPDIWRPMDVLN</sequence>
<dbReference type="OrthoDB" id="5421421at2759"/>
<feature type="region of interest" description="Disordered" evidence="1">
    <location>
        <begin position="1"/>
        <end position="21"/>
    </location>
</feature>
<evidence type="ECO:0000313" key="3">
    <source>
        <dbReference type="Proteomes" id="UP000799437"/>
    </source>
</evidence>